<dbReference type="InterPro" id="IPR005801">
    <property type="entry name" value="ADC_synthase"/>
</dbReference>
<keyword evidence="8" id="KW-1185">Reference proteome</keyword>
<evidence type="ECO:0000313" key="7">
    <source>
        <dbReference type="EMBL" id="MFC6386948.1"/>
    </source>
</evidence>
<evidence type="ECO:0000313" key="8">
    <source>
        <dbReference type="Proteomes" id="UP001596267"/>
    </source>
</evidence>
<organism evidence="7 8">
    <name type="scientific">Sporolactobacillus kofuensis</name>
    <dbReference type="NCBI Taxonomy" id="269672"/>
    <lineage>
        <taxon>Bacteria</taxon>
        <taxon>Bacillati</taxon>
        <taxon>Bacillota</taxon>
        <taxon>Bacilli</taxon>
        <taxon>Bacillales</taxon>
        <taxon>Sporolactobacillaceae</taxon>
        <taxon>Sporolactobacillus</taxon>
    </lineage>
</organism>
<dbReference type="PANTHER" id="PTHR42839:SF1">
    <property type="entry name" value="ISOCHORISMATE SYNTHASE MENF"/>
    <property type="match status" value="1"/>
</dbReference>
<dbReference type="EC" id="5.4.4.2" evidence="3"/>
<keyword evidence="4" id="KW-0413">Isomerase</keyword>
<dbReference type="RefSeq" id="WP_253076594.1">
    <property type="nucleotide sequence ID" value="NZ_JAMXWN010000009.1"/>
</dbReference>
<dbReference type="Gene3D" id="3.60.120.10">
    <property type="entry name" value="Anthranilate synthase"/>
    <property type="match status" value="1"/>
</dbReference>
<evidence type="ECO:0000256" key="2">
    <source>
        <dbReference type="ARBA" id="ARBA00005297"/>
    </source>
</evidence>
<comment type="catalytic activity">
    <reaction evidence="1">
        <text>chorismate = isochorismate</text>
        <dbReference type="Rhea" id="RHEA:18985"/>
        <dbReference type="ChEBI" id="CHEBI:29748"/>
        <dbReference type="ChEBI" id="CHEBI:29780"/>
        <dbReference type="EC" id="5.4.4.2"/>
    </reaction>
</comment>
<name>A0ABW1WEE7_9BACL</name>
<evidence type="ECO:0000256" key="5">
    <source>
        <dbReference type="ARBA" id="ARBA00041564"/>
    </source>
</evidence>
<proteinExistence type="inferred from homology"/>
<feature type="domain" description="Chorismate-utilising enzyme C-terminal" evidence="6">
    <location>
        <begin position="199"/>
        <end position="452"/>
    </location>
</feature>
<dbReference type="EMBL" id="JBHSTQ010000009">
    <property type="protein sequence ID" value="MFC6386948.1"/>
    <property type="molecule type" value="Genomic_DNA"/>
</dbReference>
<evidence type="ECO:0000256" key="4">
    <source>
        <dbReference type="ARBA" id="ARBA00023235"/>
    </source>
</evidence>
<protein>
    <recommendedName>
        <fullName evidence="3">isochorismate synthase</fullName>
        <ecNumber evidence="3">5.4.4.2</ecNumber>
    </recommendedName>
    <alternativeName>
        <fullName evidence="5">Isochorismate mutase</fullName>
    </alternativeName>
</protein>
<dbReference type="InterPro" id="IPR004561">
    <property type="entry name" value="IsoChor_synthase"/>
</dbReference>
<gene>
    <name evidence="7" type="ORF">ACFP7A_10070</name>
</gene>
<reference evidence="8" key="1">
    <citation type="journal article" date="2019" name="Int. J. Syst. Evol. Microbiol.">
        <title>The Global Catalogue of Microorganisms (GCM) 10K type strain sequencing project: providing services to taxonomists for standard genome sequencing and annotation.</title>
        <authorList>
            <consortium name="The Broad Institute Genomics Platform"/>
            <consortium name="The Broad Institute Genome Sequencing Center for Infectious Disease"/>
            <person name="Wu L."/>
            <person name="Ma J."/>
        </authorList>
    </citation>
    <scope>NUCLEOTIDE SEQUENCE [LARGE SCALE GENOMIC DNA]</scope>
    <source>
        <strain evidence="8">CCUG 42001</strain>
    </source>
</reference>
<evidence type="ECO:0000259" key="6">
    <source>
        <dbReference type="Pfam" id="PF00425"/>
    </source>
</evidence>
<comment type="similarity">
    <text evidence="2">Belongs to the isochorismate synthase family.</text>
</comment>
<dbReference type="PANTHER" id="PTHR42839">
    <property type="entry name" value="ISOCHORISMATE SYNTHASE ENTC"/>
    <property type="match status" value="1"/>
</dbReference>
<sequence length="465" mass="52252">MLNGNDSIDTIQRAISKARETKQKYIACITQKIEKIDPLAFYRVAQKRYNGQRFYWENKDHDVVLAGIGAALSINAGRTLKYEQLKDEWAYIQNHAVISGIKGKQATGLLLFGGFSFDDKTTPSDHWQSFGFGLFYLPTFLLTTDKEQSYLTCSVVCTADDKPELLSNHLAEQVEQLFGAKTDFTTDQNPLITTQDQNAEEWKRLVGEAVKVMETTDLQKVVLARTRKLTFQKPMHSEDLLSNLREQQPETCVFSMEAGTSCFLGATPERLVKKSGNHLYSACLAGSIARGKDDDEDARFGEILLNDRKNRLEHHYVVDTVRSALAGLCEQLNIPEQPILMKNRNIQHLYTPVDGVCDPNRSLFDLIERLHPTPALGGLPRTSAMDWIAKHEKLDRGLYASPIGWCDGYGNGEFHVGIRSALINSERVTLFAGCGVVRDSVPAQEYEETSIKFQPMMNVFAGRKS</sequence>
<dbReference type="NCBIfam" id="TIGR00543">
    <property type="entry name" value="isochor_syn"/>
    <property type="match status" value="1"/>
</dbReference>
<comment type="caution">
    <text evidence="7">The sequence shown here is derived from an EMBL/GenBank/DDBJ whole genome shotgun (WGS) entry which is preliminary data.</text>
</comment>
<dbReference type="SUPFAM" id="SSF56322">
    <property type="entry name" value="ADC synthase"/>
    <property type="match status" value="1"/>
</dbReference>
<evidence type="ECO:0000256" key="3">
    <source>
        <dbReference type="ARBA" id="ARBA00012824"/>
    </source>
</evidence>
<evidence type="ECO:0000256" key="1">
    <source>
        <dbReference type="ARBA" id="ARBA00000799"/>
    </source>
</evidence>
<dbReference type="InterPro" id="IPR015890">
    <property type="entry name" value="Chorismate_C"/>
</dbReference>
<dbReference type="Proteomes" id="UP001596267">
    <property type="component" value="Unassembled WGS sequence"/>
</dbReference>
<dbReference type="Pfam" id="PF00425">
    <property type="entry name" value="Chorismate_bind"/>
    <property type="match status" value="1"/>
</dbReference>
<accession>A0ABW1WEE7</accession>